<keyword evidence="6 16" id="KW-0479">Metal-binding</keyword>
<evidence type="ECO:0000256" key="4">
    <source>
        <dbReference type="ARBA" id="ARBA00022581"/>
    </source>
</evidence>
<keyword evidence="12 16" id="KW-0804">Transcription</keyword>
<evidence type="ECO:0000256" key="8">
    <source>
        <dbReference type="ARBA" id="ARBA00022833"/>
    </source>
</evidence>
<keyword evidence="13 16" id="KW-1035">Host cytoplasm</keyword>
<feature type="zinc finger region" evidence="16">
    <location>
        <begin position="101"/>
        <end position="137"/>
    </location>
</feature>
<evidence type="ECO:0000256" key="12">
    <source>
        <dbReference type="ARBA" id="ARBA00023163"/>
    </source>
</evidence>
<comment type="subunit">
    <text evidence="16">Forms homodimers. Interacts with ubiquitin-protein ligase UBE3A/E6-AP; this interaction stimulates UBE3A ubiquitin activity. Interacts with host BAK1.</text>
</comment>
<keyword evidence="5 16" id="KW-1090">Inhibition of host innate immune response by virus</keyword>
<comment type="subcellular location">
    <subcellularLocation>
        <location evidence="16 17">Host cytoplasm</location>
    </subcellularLocation>
    <subcellularLocation>
        <location evidence="16 17">Host nucleus</location>
    </subcellularLocation>
</comment>
<evidence type="ECO:0000256" key="16">
    <source>
        <dbReference type="HAMAP-Rule" id="MF_04006"/>
    </source>
</evidence>
<evidence type="ECO:0000256" key="17">
    <source>
        <dbReference type="RuleBase" id="RU363123"/>
    </source>
</evidence>
<evidence type="ECO:0000313" key="19">
    <source>
        <dbReference type="Proteomes" id="UP000150783"/>
    </source>
</evidence>
<keyword evidence="9 16" id="KW-0805">Transcription regulation</keyword>
<dbReference type="GO" id="GO:0003677">
    <property type="term" value="F:DNA binding"/>
    <property type="evidence" value="ECO:0007669"/>
    <property type="project" value="UniProtKB-UniRule"/>
</dbReference>
<dbReference type="HAMAP" id="MF_04006">
    <property type="entry name" value="HPV_E6"/>
    <property type="match status" value="1"/>
</dbReference>
<accession>M5EF05</accession>
<dbReference type="GO" id="GO:0039648">
    <property type="term" value="P:symbiont-mediated perturbation of host ubiquitin-like protein modification"/>
    <property type="evidence" value="ECO:0007669"/>
    <property type="project" value="UniProtKB-UniRule"/>
</dbReference>
<keyword evidence="8 16" id="KW-0862">Zinc</keyword>
<name>M5EF05_9PAPI</name>
<evidence type="ECO:0000256" key="2">
    <source>
        <dbReference type="ARBA" id="ARBA00022518"/>
    </source>
</evidence>
<gene>
    <name evidence="16 18" type="primary">E6</name>
</gene>
<organism evidence="18 19">
    <name type="scientific">Human papillomavirus 174</name>
    <dbReference type="NCBI Taxonomy" id="1347832"/>
    <lineage>
        <taxon>Viruses</taxon>
        <taxon>Monodnaviria</taxon>
        <taxon>Shotokuvirae</taxon>
        <taxon>Cossaviricota</taxon>
        <taxon>Papovaviricetes</taxon>
        <taxon>Zurhausenvirales</taxon>
        <taxon>Papillomaviridae</taxon>
        <taxon>Firstpapillomavirinae</taxon>
        <taxon>Betapapillomavirus</taxon>
        <taxon>Betapapillomavirus 2</taxon>
    </lineage>
</organism>
<dbReference type="Gene3D" id="3.30.240.40">
    <property type="entry name" value="E6 early regulatory protein"/>
    <property type="match status" value="2"/>
</dbReference>
<evidence type="ECO:0000256" key="1">
    <source>
        <dbReference type="ARBA" id="ARBA00006346"/>
    </source>
</evidence>
<reference evidence="18 19" key="1">
    <citation type="journal article" date="2013" name="Genome Announc.">
        <title>Novel human papillomavirus type 174 from a cutaneous squamous cell carcinoma.</title>
        <authorList>
            <person name="Kocjan B.J."/>
            <person name="Steyer A."/>
            <person name="Sagadin M."/>
            <person name="Hosnjak L."/>
            <person name="Poljak M."/>
        </authorList>
    </citation>
    <scope>NUCLEOTIDE SEQUENCE [LARGE SCALE GENOMIC DNA]</scope>
    <source>
        <strain evidence="18">V001</strain>
    </source>
</reference>
<dbReference type="GO" id="GO:0030430">
    <property type="term" value="C:host cell cytoplasm"/>
    <property type="evidence" value="ECO:0007669"/>
    <property type="project" value="UniProtKB-SubCell"/>
</dbReference>
<proteinExistence type="inferred from homology"/>
<evidence type="ECO:0000256" key="15">
    <source>
        <dbReference type="ARBA" id="ARBA00023323"/>
    </source>
</evidence>
<dbReference type="GO" id="GO:0008270">
    <property type="term" value="F:zinc ion binding"/>
    <property type="evidence" value="ECO:0007669"/>
    <property type="project" value="UniProtKB-KW"/>
</dbReference>
<dbReference type="EMBL" id="HF930491">
    <property type="protein sequence ID" value="CCV02858.1"/>
    <property type="molecule type" value="Genomic_DNA"/>
</dbReference>
<dbReference type="SUPFAM" id="SSF161229">
    <property type="entry name" value="E6 C-terminal domain-like"/>
    <property type="match status" value="2"/>
</dbReference>
<keyword evidence="7 16" id="KW-0863">Zinc-finger</keyword>
<dbReference type="InterPro" id="IPR001334">
    <property type="entry name" value="E6"/>
</dbReference>
<dbReference type="GO" id="GO:0006351">
    <property type="term" value="P:DNA-templated transcription"/>
    <property type="evidence" value="ECO:0007669"/>
    <property type="project" value="UniProtKB-UniRule"/>
</dbReference>
<evidence type="ECO:0000256" key="9">
    <source>
        <dbReference type="ARBA" id="ARBA00023015"/>
    </source>
</evidence>
<dbReference type="GO" id="GO:0042025">
    <property type="term" value="C:host cell nucleus"/>
    <property type="evidence" value="ECO:0007669"/>
    <property type="project" value="UniProtKB-SubCell"/>
</dbReference>
<dbReference type="Pfam" id="PF00518">
    <property type="entry name" value="E6"/>
    <property type="match status" value="1"/>
</dbReference>
<evidence type="ECO:0000256" key="3">
    <source>
        <dbReference type="ARBA" id="ARBA00022562"/>
    </source>
</evidence>
<keyword evidence="10 16" id="KW-0238">DNA-binding</keyword>
<comment type="caution">
    <text evidence="16">Lacks conserved residue(s) required for the propagation of feature annotation.</text>
</comment>
<keyword evidence="3 16" id="KW-1048">Host nucleus</keyword>
<evidence type="ECO:0000313" key="18">
    <source>
        <dbReference type="EMBL" id="CCV02858.1"/>
    </source>
</evidence>
<evidence type="ECO:0000256" key="13">
    <source>
        <dbReference type="ARBA" id="ARBA00023200"/>
    </source>
</evidence>
<dbReference type="GO" id="GO:0006355">
    <property type="term" value="P:regulation of DNA-templated transcription"/>
    <property type="evidence" value="ECO:0007669"/>
    <property type="project" value="UniProtKB-UniRule"/>
</dbReference>
<evidence type="ECO:0000256" key="11">
    <source>
        <dbReference type="ARBA" id="ARBA00023159"/>
    </source>
</evidence>
<sequence length="141" mass="16727">MELPKPQTVKELGDRLCIPFEDILLPCRFCERFLPYIDLLQFDFKVLQLIWTEEDLVFACCCTCAHASAQFEFARYYERSVTGREIEQVEQKCIGLIPVRCQFCLKLLDFLEKIDICYKRQQFHKVRGNWKGRCRLCGSIE</sequence>
<dbReference type="InterPro" id="IPR038575">
    <property type="entry name" value="E6_sf"/>
</dbReference>
<evidence type="ECO:0000256" key="7">
    <source>
        <dbReference type="ARBA" id="ARBA00022771"/>
    </source>
</evidence>
<keyword evidence="4 16" id="KW-0945">Host-virus interaction</keyword>
<keyword evidence="15 16" id="KW-1119">Modulation of host cell apoptosis by virus</keyword>
<comment type="function">
    <text evidence="16">Plays a major role in the induction and maintenance of cellular transformation. E6 associates with host UBE3A/E6-AP ubiquitin-protein ligase and modulates its activity. Protects host keratinocytes from apoptosis by mediating the degradation of host BAK1. May also inhibit host immune response.</text>
</comment>
<evidence type="ECO:0000256" key="5">
    <source>
        <dbReference type="ARBA" id="ARBA00022632"/>
    </source>
</evidence>
<keyword evidence="14 16" id="KW-0899">Viral immunoevasion</keyword>
<keyword evidence="2 16" id="KW-0244">Early protein</keyword>
<evidence type="ECO:0000256" key="14">
    <source>
        <dbReference type="ARBA" id="ARBA00023280"/>
    </source>
</evidence>
<evidence type="ECO:0000256" key="10">
    <source>
        <dbReference type="ARBA" id="ARBA00023125"/>
    </source>
</evidence>
<dbReference type="GO" id="GO:0052150">
    <property type="term" value="P:symbiont-mediated perturbation of host apoptosis"/>
    <property type="evidence" value="ECO:0007669"/>
    <property type="project" value="UniProtKB-KW"/>
</dbReference>
<protein>
    <recommendedName>
        <fullName evidence="16 17">Protein E6</fullName>
    </recommendedName>
</protein>
<comment type="similarity">
    <text evidence="1 16 17">Belongs to the papillomaviridae E6 protein family.</text>
</comment>
<dbReference type="GO" id="GO:0052170">
    <property type="term" value="P:symbiont-mediated suppression of host innate immune response"/>
    <property type="evidence" value="ECO:0007669"/>
    <property type="project" value="UniProtKB-KW"/>
</dbReference>
<dbReference type="GO" id="GO:0039502">
    <property type="term" value="P:symbiont-mediated suppression of host type I interferon-mediated signaling pathway"/>
    <property type="evidence" value="ECO:0007669"/>
    <property type="project" value="UniProtKB-UniRule"/>
</dbReference>
<keyword evidence="11 16" id="KW-0010">Activator</keyword>
<evidence type="ECO:0000256" key="6">
    <source>
        <dbReference type="ARBA" id="ARBA00022723"/>
    </source>
</evidence>
<dbReference type="Proteomes" id="UP000150783">
    <property type="component" value="Segment"/>
</dbReference>